<dbReference type="InterPro" id="IPR043128">
    <property type="entry name" value="Rev_trsase/Diguanyl_cyclase"/>
</dbReference>
<dbReference type="Gene3D" id="3.10.10.10">
    <property type="entry name" value="HIV Type 1 Reverse Transcriptase, subunit A, domain 1"/>
    <property type="match status" value="1"/>
</dbReference>
<dbReference type="Gene3D" id="3.30.70.270">
    <property type="match status" value="1"/>
</dbReference>
<name>V5G8B3_ANOGL</name>
<reference evidence="10" key="1">
    <citation type="submission" date="2013-07" db="EMBL/GenBank/DDBJ databases">
        <title>Midgut Transcriptome Profiling of Anoplphora glabripennis, a Lignocellulose Degrading, Wood-Boring Cerambycid.</title>
        <authorList>
            <person name="Scully E.D."/>
            <person name="Hoover K."/>
            <person name="Carlson J.E."/>
            <person name="Tien M."/>
            <person name="Geib S.M."/>
        </authorList>
    </citation>
    <scope>NUCLEOTIDE SEQUENCE</scope>
</reference>
<sequence length="333" mass="37896">YCKIALVKGKKIQSLIDTGSECTLMRESVAERCNLNFKSEGNYRLRSFTGSIVETQKSAYEEIKIDSVAAFTWILVVPDDSCPVDLLVGNSFINQPQISFVKNRNEFKFVGPIEDIFTLCVQKDDPLQILKDITGKLSKKDLNTLFSLLTRFRDRIAANFSEMGCIKEFKMSITLQEGSLPVVYRPYRLSIDQRQLVKSLVQELLDNKIIQESDSSFASPIILVPKPNGNTRLCVDFRKLNSVTIKDKFPLPLIEDQIDMLGKYKYFISLDLFSGFYQVQMEENSIHKTAFITPDGHFEFLRMPFGLTNAPSVFQKIINKILSELSSEVATAY</sequence>
<dbReference type="FunFam" id="3.10.10.10:FF:000007">
    <property type="entry name" value="Retrovirus-related Pol polyprotein from transposon 17.6-like Protein"/>
    <property type="match status" value="1"/>
</dbReference>
<dbReference type="PROSITE" id="PS50878">
    <property type="entry name" value="RT_POL"/>
    <property type="match status" value="1"/>
</dbReference>
<dbReference type="AlphaFoldDB" id="V5G8B3"/>
<evidence type="ECO:0000256" key="7">
    <source>
        <dbReference type="ARBA" id="ARBA00022918"/>
    </source>
</evidence>
<dbReference type="Pfam" id="PF13975">
    <property type="entry name" value="gag-asp_proteas"/>
    <property type="match status" value="1"/>
</dbReference>
<keyword evidence="4" id="KW-0540">Nuclease</keyword>
<keyword evidence="5" id="KW-0255">Endonuclease</keyword>
<organism evidence="10">
    <name type="scientific">Anoplophora glabripennis</name>
    <name type="common">Asian longhorn beetle</name>
    <name type="synonym">Anoplophora nobilis</name>
    <dbReference type="NCBI Taxonomy" id="217634"/>
    <lineage>
        <taxon>Eukaryota</taxon>
        <taxon>Metazoa</taxon>
        <taxon>Ecdysozoa</taxon>
        <taxon>Arthropoda</taxon>
        <taxon>Hexapoda</taxon>
        <taxon>Insecta</taxon>
        <taxon>Pterygota</taxon>
        <taxon>Neoptera</taxon>
        <taxon>Endopterygota</taxon>
        <taxon>Coleoptera</taxon>
        <taxon>Polyphaga</taxon>
        <taxon>Cucujiformia</taxon>
        <taxon>Chrysomeloidea</taxon>
        <taxon>Cerambycidae</taxon>
        <taxon>Lamiinae</taxon>
        <taxon>Lamiini</taxon>
        <taxon>Anoplophora</taxon>
    </lineage>
</organism>
<feature type="domain" description="Peptidase A2" evidence="8">
    <location>
        <begin position="12"/>
        <end position="91"/>
    </location>
</feature>
<evidence type="ECO:0000256" key="6">
    <source>
        <dbReference type="ARBA" id="ARBA00022801"/>
    </source>
</evidence>
<keyword evidence="3" id="KW-0548">Nucleotidyltransferase</keyword>
<proteinExistence type="predicted"/>
<accession>V5G8B3</accession>
<dbReference type="PANTHER" id="PTHR24559:SF444">
    <property type="entry name" value="REVERSE TRANSCRIPTASE DOMAIN-CONTAINING PROTEIN"/>
    <property type="match status" value="1"/>
</dbReference>
<evidence type="ECO:0000256" key="2">
    <source>
        <dbReference type="ARBA" id="ARBA00022679"/>
    </source>
</evidence>
<keyword evidence="6" id="KW-0378">Hydrolase</keyword>
<dbReference type="GO" id="GO:0004190">
    <property type="term" value="F:aspartic-type endopeptidase activity"/>
    <property type="evidence" value="ECO:0007669"/>
    <property type="project" value="InterPro"/>
</dbReference>
<dbReference type="SUPFAM" id="SSF56672">
    <property type="entry name" value="DNA/RNA polymerases"/>
    <property type="match status" value="1"/>
</dbReference>
<feature type="non-terminal residue" evidence="10">
    <location>
        <position position="333"/>
    </location>
</feature>
<evidence type="ECO:0000256" key="5">
    <source>
        <dbReference type="ARBA" id="ARBA00022759"/>
    </source>
</evidence>
<evidence type="ECO:0000256" key="1">
    <source>
        <dbReference type="ARBA" id="ARBA00022670"/>
    </source>
</evidence>
<dbReference type="EMBL" id="GALX01002106">
    <property type="protein sequence ID" value="JAB66360.1"/>
    <property type="molecule type" value="Transcribed_RNA"/>
</dbReference>
<evidence type="ECO:0000259" key="9">
    <source>
        <dbReference type="PROSITE" id="PS50878"/>
    </source>
</evidence>
<feature type="non-terminal residue" evidence="10">
    <location>
        <position position="1"/>
    </location>
</feature>
<feature type="domain" description="Reverse transcriptase" evidence="9">
    <location>
        <begin position="205"/>
        <end position="333"/>
    </location>
</feature>
<dbReference type="GO" id="GO:0006508">
    <property type="term" value="P:proteolysis"/>
    <property type="evidence" value="ECO:0007669"/>
    <property type="project" value="UniProtKB-KW"/>
</dbReference>
<dbReference type="InterPro" id="IPR000477">
    <property type="entry name" value="RT_dom"/>
</dbReference>
<dbReference type="Pfam" id="PF00078">
    <property type="entry name" value="RVT_1"/>
    <property type="match status" value="1"/>
</dbReference>
<dbReference type="InterPro" id="IPR053134">
    <property type="entry name" value="RNA-dir_DNA_polymerase"/>
</dbReference>
<evidence type="ECO:0000259" key="8">
    <source>
        <dbReference type="PROSITE" id="PS50175"/>
    </source>
</evidence>
<dbReference type="CDD" id="cd00303">
    <property type="entry name" value="retropepsin_like"/>
    <property type="match status" value="1"/>
</dbReference>
<dbReference type="InterPro" id="IPR021109">
    <property type="entry name" value="Peptidase_aspartic_dom_sf"/>
</dbReference>
<keyword evidence="1" id="KW-0645">Protease</keyword>
<dbReference type="SUPFAM" id="SSF50630">
    <property type="entry name" value="Acid proteases"/>
    <property type="match status" value="1"/>
</dbReference>
<evidence type="ECO:0000256" key="4">
    <source>
        <dbReference type="ARBA" id="ARBA00022722"/>
    </source>
</evidence>
<dbReference type="CDD" id="cd01647">
    <property type="entry name" value="RT_LTR"/>
    <property type="match status" value="1"/>
</dbReference>
<dbReference type="InterPro" id="IPR001995">
    <property type="entry name" value="Peptidase_A2_cat"/>
</dbReference>
<dbReference type="GO" id="GO:0004519">
    <property type="term" value="F:endonuclease activity"/>
    <property type="evidence" value="ECO:0007669"/>
    <property type="project" value="UniProtKB-KW"/>
</dbReference>
<dbReference type="Gene3D" id="2.40.70.10">
    <property type="entry name" value="Acid Proteases"/>
    <property type="match status" value="1"/>
</dbReference>
<protein>
    <submittedName>
        <fullName evidence="10">Retrovirus-related Pol polyprotein</fullName>
    </submittedName>
</protein>
<keyword evidence="2" id="KW-0808">Transferase</keyword>
<dbReference type="GO" id="GO:0003964">
    <property type="term" value="F:RNA-directed DNA polymerase activity"/>
    <property type="evidence" value="ECO:0007669"/>
    <property type="project" value="UniProtKB-KW"/>
</dbReference>
<dbReference type="PROSITE" id="PS50175">
    <property type="entry name" value="ASP_PROT_RETROV"/>
    <property type="match status" value="1"/>
</dbReference>
<gene>
    <name evidence="10" type="primary">POL5</name>
</gene>
<evidence type="ECO:0000256" key="3">
    <source>
        <dbReference type="ARBA" id="ARBA00022695"/>
    </source>
</evidence>
<dbReference type="InterPro" id="IPR043502">
    <property type="entry name" value="DNA/RNA_pol_sf"/>
</dbReference>
<evidence type="ECO:0000313" key="10">
    <source>
        <dbReference type="EMBL" id="JAB66360.1"/>
    </source>
</evidence>
<dbReference type="PANTHER" id="PTHR24559">
    <property type="entry name" value="TRANSPOSON TY3-I GAG-POL POLYPROTEIN"/>
    <property type="match status" value="1"/>
</dbReference>
<keyword evidence="7" id="KW-0695">RNA-directed DNA polymerase</keyword>